<comment type="caution">
    <text evidence="12">The sequence shown here is derived from an EMBL/GenBank/DDBJ whole genome shotgun (WGS) entry which is preliminary data.</text>
</comment>
<feature type="compositionally biased region" description="Low complexity" evidence="8">
    <location>
        <begin position="2778"/>
        <end position="2789"/>
    </location>
</feature>
<evidence type="ECO:0000313" key="13">
    <source>
        <dbReference type="Proteomes" id="UP000593562"/>
    </source>
</evidence>
<feature type="compositionally biased region" description="Low complexity" evidence="8">
    <location>
        <begin position="107"/>
        <end position="119"/>
    </location>
</feature>
<dbReference type="CDD" id="cd18793">
    <property type="entry name" value="SF2_C_SNF"/>
    <property type="match status" value="1"/>
</dbReference>
<dbReference type="SMART" id="SM00249">
    <property type="entry name" value="PHD"/>
    <property type="match status" value="1"/>
</dbReference>
<dbReference type="SUPFAM" id="SSF54160">
    <property type="entry name" value="Chromo domain-like"/>
    <property type="match status" value="2"/>
</dbReference>
<feature type="domain" description="Chromo" evidence="9">
    <location>
        <begin position="508"/>
        <end position="576"/>
    </location>
</feature>
<dbReference type="InterPro" id="IPR049730">
    <property type="entry name" value="SNF2/RAD54-like_C"/>
</dbReference>
<dbReference type="Gene3D" id="3.40.50.300">
    <property type="entry name" value="P-loop containing nucleotide triphosphate hydrolases"/>
    <property type="match status" value="1"/>
</dbReference>
<dbReference type="InterPro" id="IPR000953">
    <property type="entry name" value="Chromo/chromo_shadow_dom"/>
</dbReference>
<feature type="region of interest" description="Disordered" evidence="8">
    <location>
        <begin position="2569"/>
        <end position="2590"/>
    </location>
</feature>
<dbReference type="EMBL" id="JAAARO010000007">
    <property type="protein sequence ID" value="KAF5744724.1"/>
    <property type="molecule type" value="Genomic_DNA"/>
</dbReference>
<name>A0A7J7DEK9_TRIWF</name>
<dbReference type="Gene3D" id="2.40.50.40">
    <property type="match status" value="2"/>
</dbReference>
<feature type="region of interest" description="Disordered" evidence="8">
    <location>
        <begin position="1"/>
        <end position="133"/>
    </location>
</feature>
<feature type="region of interest" description="Disordered" evidence="8">
    <location>
        <begin position="2297"/>
        <end position="2323"/>
    </location>
</feature>
<keyword evidence="2" id="KW-0677">Repeat</keyword>
<gene>
    <name evidence="12" type="ORF">HS088_TW07G00303</name>
</gene>
<dbReference type="InterPro" id="IPR000330">
    <property type="entry name" value="SNF2_N"/>
</dbReference>
<evidence type="ECO:0000313" key="12">
    <source>
        <dbReference type="EMBL" id="KAF5744724.1"/>
    </source>
</evidence>
<feature type="compositionally biased region" description="Basic and acidic residues" evidence="8">
    <location>
        <begin position="121"/>
        <end position="132"/>
    </location>
</feature>
<dbReference type="FunCoup" id="A0A7J7DEK9">
    <property type="interactions" value="1288"/>
</dbReference>
<keyword evidence="7" id="KW-0175">Coiled coil</keyword>
<dbReference type="InParanoid" id="A0A7J7DEK9"/>
<dbReference type="GO" id="GO:0016787">
    <property type="term" value="F:hydrolase activity"/>
    <property type="evidence" value="ECO:0007669"/>
    <property type="project" value="UniProtKB-KW"/>
</dbReference>
<dbReference type="Proteomes" id="UP000593562">
    <property type="component" value="Unassembled WGS sequence"/>
</dbReference>
<dbReference type="InterPro" id="IPR039322">
    <property type="entry name" value="MOM1"/>
</dbReference>
<feature type="domain" description="PHD-type" evidence="10">
    <location>
        <begin position="448"/>
        <end position="497"/>
    </location>
</feature>
<evidence type="ECO:0000256" key="5">
    <source>
        <dbReference type="ARBA" id="ARBA00022833"/>
    </source>
</evidence>
<evidence type="ECO:0000259" key="11">
    <source>
        <dbReference type="PROSITE" id="PS51194"/>
    </source>
</evidence>
<dbReference type="Pfam" id="PF00176">
    <property type="entry name" value="SNF2-rel_dom"/>
    <property type="match status" value="1"/>
</dbReference>
<feature type="region of interest" description="Disordered" evidence="8">
    <location>
        <begin position="2885"/>
        <end position="2913"/>
    </location>
</feature>
<keyword evidence="13" id="KW-1185">Reference proteome</keyword>
<dbReference type="Gene3D" id="3.40.50.10810">
    <property type="entry name" value="Tandem AAA-ATPase domain"/>
    <property type="match status" value="1"/>
</dbReference>
<feature type="compositionally biased region" description="Polar residues" evidence="8">
    <location>
        <begin position="2740"/>
        <end position="2763"/>
    </location>
</feature>
<evidence type="ECO:0000259" key="9">
    <source>
        <dbReference type="PROSITE" id="PS50013"/>
    </source>
</evidence>
<reference evidence="12 13" key="1">
    <citation type="journal article" date="2020" name="Nat. Commun.">
        <title>Genome of Tripterygium wilfordii and identification of cytochrome P450 involved in triptolide biosynthesis.</title>
        <authorList>
            <person name="Tu L."/>
            <person name="Su P."/>
            <person name="Zhang Z."/>
            <person name="Gao L."/>
            <person name="Wang J."/>
            <person name="Hu T."/>
            <person name="Zhou J."/>
            <person name="Zhang Y."/>
            <person name="Zhao Y."/>
            <person name="Liu Y."/>
            <person name="Song Y."/>
            <person name="Tong Y."/>
            <person name="Lu Y."/>
            <person name="Yang J."/>
            <person name="Xu C."/>
            <person name="Jia M."/>
            <person name="Peters R.J."/>
            <person name="Huang L."/>
            <person name="Gao W."/>
        </authorList>
    </citation>
    <scope>NUCLEOTIDE SEQUENCE [LARGE SCALE GENOMIC DNA]</scope>
    <source>
        <strain evidence="13">cv. XIE 37</strain>
        <tissue evidence="12">Leaf</tissue>
    </source>
</reference>
<evidence type="ECO:0000256" key="1">
    <source>
        <dbReference type="ARBA" id="ARBA00022723"/>
    </source>
</evidence>
<evidence type="ECO:0000256" key="2">
    <source>
        <dbReference type="ARBA" id="ARBA00022737"/>
    </source>
</evidence>
<dbReference type="InterPro" id="IPR019786">
    <property type="entry name" value="Zinc_finger_PHD-type_CS"/>
</dbReference>
<dbReference type="InterPro" id="IPR011011">
    <property type="entry name" value="Znf_FYVE_PHD"/>
</dbReference>
<feature type="compositionally biased region" description="Basic and acidic residues" evidence="8">
    <location>
        <begin position="11"/>
        <end position="20"/>
    </location>
</feature>
<dbReference type="SUPFAM" id="SSF52540">
    <property type="entry name" value="P-loop containing nucleoside triphosphate hydrolases"/>
    <property type="match status" value="2"/>
</dbReference>
<keyword evidence="5" id="KW-0862">Zinc</keyword>
<dbReference type="InterPro" id="IPR019787">
    <property type="entry name" value="Znf_PHD-finger"/>
</dbReference>
<dbReference type="PROSITE" id="PS01359">
    <property type="entry name" value="ZF_PHD_1"/>
    <property type="match status" value="1"/>
</dbReference>
<feature type="compositionally biased region" description="Basic and acidic residues" evidence="8">
    <location>
        <begin position="204"/>
        <end position="219"/>
    </location>
</feature>
<dbReference type="SMART" id="SM00298">
    <property type="entry name" value="CHROMO"/>
    <property type="match status" value="2"/>
</dbReference>
<evidence type="ECO:0000259" key="10">
    <source>
        <dbReference type="PROSITE" id="PS50016"/>
    </source>
</evidence>
<dbReference type="InterPro" id="IPR016197">
    <property type="entry name" value="Chromo-like_dom_sf"/>
</dbReference>
<dbReference type="PROSITE" id="PS50016">
    <property type="entry name" value="ZF_PHD_2"/>
    <property type="match status" value="1"/>
</dbReference>
<evidence type="ECO:0000256" key="6">
    <source>
        <dbReference type="PROSITE-ProRule" id="PRU00146"/>
    </source>
</evidence>
<accession>A0A7J7DEK9</accession>
<evidence type="ECO:0000256" key="4">
    <source>
        <dbReference type="ARBA" id="ARBA00022801"/>
    </source>
</evidence>
<keyword evidence="1" id="KW-0479">Metal-binding</keyword>
<dbReference type="GO" id="GO:0031507">
    <property type="term" value="P:heterochromatin formation"/>
    <property type="evidence" value="ECO:0007669"/>
    <property type="project" value="InterPro"/>
</dbReference>
<dbReference type="GO" id="GO:0008270">
    <property type="term" value="F:zinc ion binding"/>
    <property type="evidence" value="ECO:0007669"/>
    <property type="project" value="UniProtKB-KW"/>
</dbReference>
<proteinExistence type="predicted"/>
<dbReference type="Pfam" id="PF00271">
    <property type="entry name" value="Helicase_C"/>
    <property type="match status" value="1"/>
</dbReference>
<dbReference type="InterPro" id="IPR027417">
    <property type="entry name" value="P-loop_NTPase"/>
</dbReference>
<sequence>MANDARSTRKVKNDESDSRRGKQNSKPKHSSGAAIVDTSGLRRSLRGTQSKTNMTPSPSSTRKSKRLEKQIPINTPIKMKDEGVDNKSISSSLRRSERGRNHSLAISSGSKKVGKSSASYDVKRRSGKKEMTVEELPLQTIEVGKNGKKGMKNAQVAKKRMDARTYRDLFKRLPKKVNASDHAQFTCNNDKSTEGDDNNCRGGMSEKVDGDDECNRSWGEELGQDHVSGAFEESNYVKERTESEVEVERSDSNQQHVSDEEAHTVSDGLKDSETDCVLISSDHAAIQRNDGAGKAELDYAIQNKLQTQRLDSVINWVTGDVDNGLERGNESISFKRRRNSVDVDLDIVASVALEDMHTEIANATASSPSGCKSDEICVSCSKRRRVDHDLDSGDICYCIVKSFLWMCNPSLSKDRRESEAGVTTVHVEGCDNHTERESFVESRLDFGQHTCLVCKLGGTLLCCAGRGCKRRYHLSCLSPPLVDVPLGIWLCLDCVKKKIELGVHSVTDGIESIWDVREKELPDDYGLARQKQFFVKYKGLAHVHNRWVPESQLILEAPLLVEEFNKKDQVAKWKQEWTVPRRFLQKRLLPVPKQYEEDCSGHVDRLDCQYEWLVKWCGLDYEHSTWELDNTSFMKSQEAVRLVRDFQSRHEKEMRAVASSNLDKVFETKKETYIKLSQFPSGFGPRIDNNHLDFVNNLSECWHKGQNALVVDEQEHIAKVILFILSLSSYVGQPFLIISTSDIFYSWDDEFMRSAPSLQVVVYHGDKDVRKSIRTLEFYEEGCVMFQVLITSPEVIVEDLSFFECIKWESIVVDECQLPGIFSHLVCFKMLRSDMILLLVSGQLKDDVAEHLLCLLDYCKEFNVSDRLTSRSHDNDSSLKDRLSRYIVDRCKSDSSRFVEFWLPIELSNLQLEQYCSTLLSNSLSLCSSSKGDPVGALRNILHSIRKCCDHPYLTDSMLPVRLNKEFKEEEFLDVGIKASGKLQLLEAMLFEIKKRGLRVLILFQSCGGSGTDNIGDYLDDFLRQRFGPDSYERIDLVVATHKRQAALNKFNNDKGRFVFLLETRACTPGIKLSSVDSVIIFGSDWNPVNDVRLLQRVTFDSQYKHLKLFRLYSSYTVEEKALILAKEDKAVDSNLQNTNRNTSNLLLMWGASYLFNRLDEFHQGNGQAFGANISLEKSLLKDVIREFLTVLTQNGEESDTSDCSLILKVKQNQGYYETSYPLFSELKIQLTYEGDPHIFWKKLLDGKQPRWRYSSGPSKRNRKRVQYFENLLKKPEVGVDNVVKKRKKVVNNNIEPLSPRPVINGEIGSGNKEGSLGNPEHDVSQSFSGLFGGEDNKIYASTSLHLVNKLSEKEVSYWIGPEDGTKLDESQNNLSLSMKPEIVKICEVLQLPEDVKGMVEKFLEYLMNNHHVNREPVTILQAFQISLCWTAASMLKQRIDRKESLALAKQHLKFSCSKEEADYIYSMLRCLKTTFLNHTEKCSVACCKESELSAKDVSQKNSSPNFTLSATSKLQEGEVEVRELPQGQECYSKQVVNKLSLELEFELAQKDLSRSIKIIRKKCEKQMSKLLEKQQEEKEDLDRKYREEIAKLQNRKRTELAVIRSYASNSILADKLKSLDNEYTKKFEELKCQMDIRLKDLEAMQLTARNKLQERGVRWVEGLKSWAQAELLNVRPSDKGCSKQGNIVNPCSEALSPDVVLLDGEVHETVGVSDCQEEVLPVNLCTSERQTVGPISSLAVMPDGDVQSEVHETVGVSDCQEEVLPVILCTSERQTVGPISSLAAMPYGEVQSEVHETVGVSDCQEEVLPVNLCTSERQTVGPISSLAAMPDGEVQSEVHEIVGVSDCQEEVLPVNLCMSEKHTVGPISSLAAMPDGEVQSEVHETISVSDCQEEVLPVNLCTSERQTVGPISSVAERVFPIGVPMLVNCEDDERSAVFENERSCEQGLSHKEVQGPETLCSPDGPDNTVFVSRLPLEGQNPDVPTSSVPDVQVQLQVPGIASCSNGLGIVVSGNQCLINCEDGESSTVFENECSCEQGLSHKEVQGSETLCSPDGPDNTVFVSRLPLEGQTLDVPTSSVPDEQIQLEVPGIASCINGMGVVISGNQCSSSEQISNGGSMCVSYGNSPSGSAADVTMGGDTSRENGVASDSARVNQPDGVGCNINHIFHFSDNITAFDPQDKEVTFMVPETAPTRNEDHVASSDNNISGVNQQNGVVFTSRDDDGANPVALQYPTGVNLSDEVVCIVNQMSHSLDSITGSDEHGGEVAAGVPETVSSQLMEGFSTGTSNDDSVISDRVEQQNENVSTSKENDSANHVASDYATGVDRPDGLDCINNQMLNSLENTPGSYLQGGNGTATVQGTAPSQLIEDVNTRMRNDDFVPSNNNIDGVNLENGVLFTTIPDSLSQDLSSVNSQLVQPATAWAQSCTMPLNQALHDECSPPAITTTPANRDASISGEQTTLQQVEIPLADSFDFHARVTDPLVQQQLTSSVGCPSSVRVQYLPSTREMSNPCSERHIINLISQPPGLPENRVEISNQPVLQSATCLAPHLPIDAPAGGLGRPVSDIRNTSITSRNSNHPVQNASSFMPQMPPSYHDPLQSEMERIHKERDQSIINHEGTKLLLKSDCDKEIEEVVAQIRKKYEIKLQEVEAEFLTKKKDMDENLNKVLMNKILAEAFRSKCMDTRVATARGLPQAGLHSGFPQMTAVLSPSPPTTSIAPVSPHNAATFLPAVHNSTALLSGTSARPPHSISNPTPSNLQGGSQIRARAPHLRPFRPSSSLSVTGLSSLPRGMPSQPEPSYSLAASSLLTQQPMIWRPPPTYQSGSYNSVPQPEIAGGLPALPNSSLSEVGLLMDVENRTIVNPCPPSYASPALEFSYLDPLLAPESGPIRGTQANTSHSSGPPDIVCLSDDD</sequence>
<feature type="region of interest" description="Disordered" evidence="8">
    <location>
        <begin position="2132"/>
        <end position="2154"/>
    </location>
</feature>
<keyword evidence="4" id="KW-0378">Hydrolase</keyword>
<dbReference type="GO" id="GO:0005524">
    <property type="term" value="F:ATP binding"/>
    <property type="evidence" value="ECO:0007669"/>
    <property type="project" value="InterPro"/>
</dbReference>
<dbReference type="PROSITE" id="PS50013">
    <property type="entry name" value="CHROMO_2"/>
    <property type="match status" value="2"/>
</dbReference>
<dbReference type="SUPFAM" id="SSF57903">
    <property type="entry name" value="FYVE/PHD zinc finger"/>
    <property type="match status" value="1"/>
</dbReference>
<dbReference type="Pfam" id="PF25029">
    <property type="entry name" value="MOM1"/>
    <property type="match status" value="1"/>
</dbReference>
<evidence type="ECO:0000256" key="7">
    <source>
        <dbReference type="SAM" id="Coils"/>
    </source>
</evidence>
<feature type="domain" description="Helicase C-terminal" evidence="11">
    <location>
        <begin position="985"/>
        <end position="1147"/>
    </location>
</feature>
<dbReference type="PROSITE" id="PS51194">
    <property type="entry name" value="HELICASE_CTER"/>
    <property type="match status" value="1"/>
</dbReference>
<dbReference type="OrthoDB" id="885191at2759"/>
<evidence type="ECO:0000256" key="8">
    <source>
        <dbReference type="SAM" id="MobiDB-lite"/>
    </source>
</evidence>
<feature type="compositionally biased region" description="Polar residues" evidence="8">
    <location>
        <begin position="46"/>
        <end position="61"/>
    </location>
</feature>
<dbReference type="InterPro" id="IPR001965">
    <property type="entry name" value="Znf_PHD"/>
</dbReference>
<dbReference type="InterPro" id="IPR013083">
    <property type="entry name" value="Znf_RING/FYVE/PHD"/>
</dbReference>
<evidence type="ECO:0000256" key="3">
    <source>
        <dbReference type="ARBA" id="ARBA00022771"/>
    </source>
</evidence>
<feature type="region of interest" description="Disordered" evidence="8">
    <location>
        <begin position="184"/>
        <end position="269"/>
    </location>
</feature>
<feature type="region of interest" description="Disordered" evidence="8">
    <location>
        <begin position="2740"/>
        <end position="2801"/>
    </location>
</feature>
<protein>
    <submittedName>
        <fullName evidence="12">Chromatin remodeling complex subunit putative isoform 2</fullName>
    </submittedName>
</protein>
<dbReference type="Gene3D" id="6.10.250.1310">
    <property type="match status" value="1"/>
</dbReference>
<keyword evidence="3 6" id="KW-0863">Zinc-finger</keyword>
<feature type="compositionally biased region" description="Basic and acidic residues" evidence="8">
    <location>
        <begin position="235"/>
        <end position="269"/>
    </location>
</feature>
<dbReference type="PANTHER" id="PTHR35116">
    <property type="entry name" value="HELICASE PROTEIN MOM1"/>
    <property type="match status" value="1"/>
</dbReference>
<feature type="coiled-coil region" evidence="7">
    <location>
        <begin position="1561"/>
        <end position="1596"/>
    </location>
</feature>
<feature type="compositionally biased region" description="Polar residues" evidence="8">
    <location>
        <begin position="2569"/>
        <end position="2588"/>
    </location>
</feature>
<dbReference type="InterPro" id="IPR038718">
    <property type="entry name" value="SNF2-like_sf"/>
</dbReference>
<dbReference type="PANTHER" id="PTHR35116:SF2">
    <property type="entry name" value="ATP-DEPENDENT HELICASE FAMILY PROTEIN-RELATED"/>
    <property type="match status" value="1"/>
</dbReference>
<feature type="domain" description="Chromo" evidence="9">
    <location>
        <begin position="583"/>
        <end position="658"/>
    </location>
</feature>
<dbReference type="InterPro" id="IPR001650">
    <property type="entry name" value="Helicase_C-like"/>
</dbReference>
<dbReference type="Gene3D" id="3.30.40.10">
    <property type="entry name" value="Zinc/RING finger domain, C3HC4 (zinc finger)"/>
    <property type="match status" value="1"/>
</dbReference>
<organism evidence="12 13">
    <name type="scientific">Tripterygium wilfordii</name>
    <name type="common">Thunder God vine</name>
    <dbReference type="NCBI Taxonomy" id="458696"/>
    <lineage>
        <taxon>Eukaryota</taxon>
        <taxon>Viridiplantae</taxon>
        <taxon>Streptophyta</taxon>
        <taxon>Embryophyta</taxon>
        <taxon>Tracheophyta</taxon>
        <taxon>Spermatophyta</taxon>
        <taxon>Magnoliopsida</taxon>
        <taxon>eudicotyledons</taxon>
        <taxon>Gunneridae</taxon>
        <taxon>Pentapetalae</taxon>
        <taxon>rosids</taxon>
        <taxon>fabids</taxon>
        <taxon>Celastrales</taxon>
        <taxon>Celastraceae</taxon>
        <taxon>Tripterygium</taxon>
    </lineage>
</organism>
<dbReference type="InterPro" id="IPR056882">
    <property type="entry name" value="MOM1_dom"/>
</dbReference>